<protein>
    <recommendedName>
        <fullName evidence="6">DUF883 domain-containing protein</fullName>
    </recommendedName>
</protein>
<reference evidence="2" key="1">
    <citation type="submission" date="2019-10" db="EMBL/GenBank/DDBJ databases">
        <authorList>
            <person name="Paulsen S."/>
        </authorList>
    </citation>
    <scope>NUCLEOTIDE SEQUENCE</scope>
    <source>
        <strain evidence="2">LMG 19692</strain>
    </source>
</reference>
<gene>
    <name evidence="2" type="ORF">F9Y85_00510</name>
    <name evidence="3" type="ORF">R5H13_13055</name>
</gene>
<evidence type="ECO:0000313" key="3">
    <source>
        <dbReference type="EMBL" id="WOX27578.1"/>
    </source>
</evidence>
<feature type="region of interest" description="Disordered" evidence="1">
    <location>
        <begin position="1"/>
        <end position="72"/>
    </location>
</feature>
<dbReference type="EMBL" id="CP137578">
    <property type="protein sequence ID" value="WOX27578.1"/>
    <property type="molecule type" value="Genomic_DNA"/>
</dbReference>
<evidence type="ECO:0000256" key="1">
    <source>
        <dbReference type="SAM" id="MobiDB-lite"/>
    </source>
</evidence>
<organism evidence="2 4">
    <name type="scientific">Pseudoalteromonas maricaloris</name>
    <dbReference type="NCBI Taxonomy" id="184924"/>
    <lineage>
        <taxon>Bacteria</taxon>
        <taxon>Pseudomonadati</taxon>
        <taxon>Pseudomonadota</taxon>
        <taxon>Gammaproteobacteria</taxon>
        <taxon>Alteromonadales</taxon>
        <taxon>Pseudoalteromonadaceae</taxon>
        <taxon>Pseudoalteromonas</taxon>
    </lineage>
</organism>
<dbReference type="AlphaFoldDB" id="A0A8I2KKS8"/>
<dbReference type="Proteomes" id="UP001304419">
    <property type="component" value="Chromosome 1"/>
</dbReference>
<dbReference type="Proteomes" id="UP000646877">
    <property type="component" value="Unassembled WGS sequence"/>
</dbReference>
<keyword evidence="5" id="KW-1185">Reference proteome</keyword>
<evidence type="ECO:0000313" key="2">
    <source>
        <dbReference type="EMBL" id="NLR19836.1"/>
    </source>
</evidence>
<evidence type="ECO:0008006" key="6">
    <source>
        <dbReference type="Google" id="ProtNLM"/>
    </source>
</evidence>
<dbReference type="RefSeq" id="WP_130125970.1">
    <property type="nucleotide sequence ID" value="NZ_CBCSDF010000003.1"/>
</dbReference>
<dbReference type="GeneID" id="98336508"/>
<evidence type="ECO:0000313" key="5">
    <source>
        <dbReference type="Proteomes" id="UP001304419"/>
    </source>
</evidence>
<proteinExistence type="predicted"/>
<feature type="compositionally biased region" description="Polar residues" evidence="1">
    <location>
        <begin position="1"/>
        <end position="27"/>
    </location>
</feature>
<dbReference type="EMBL" id="WEIA01000001">
    <property type="protein sequence ID" value="NLR19836.1"/>
    <property type="molecule type" value="Genomic_DNA"/>
</dbReference>
<sequence>MSNQANQTQTSNTAKPQSNGHDSSHPVTDQIADTLHASVDSLHASASRTETSLREKGHNSSEAIGAKRKEWERAWNTSGVKKYATENPVKTAGIAFSLGMLATMLLRNK</sequence>
<evidence type="ECO:0000313" key="4">
    <source>
        <dbReference type="Proteomes" id="UP000646877"/>
    </source>
</evidence>
<reference evidence="3 5" key="2">
    <citation type="submission" date="2023-10" db="EMBL/GenBank/DDBJ databases">
        <title>To unveil natural product biosynthetic capacity in Pseudoalteromonas.</title>
        <authorList>
            <person name="Wang J."/>
        </authorList>
    </citation>
    <scope>NUCLEOTIDE SEQUENCE [LARGE SCALE GENOMIC DNA]</scope>
    <source>
        <strain evidence="3 5">DSM 15914</strain>
    </source>
</reference>
<feature type="compositionally biased region" description="Basic and acidic residues" evidence="1">
    <location>
        <begin position="51"/>
        <end position="72"/>
    </location>
</feature>
<name>A0A8I2KKS8_9GAMM</name>
<accession>A0A8I2KKS8</accession>